<evidence type="ECO:0000256" key="1">
    <source>
        <dbReference type="SAM" id="Coils"/>
    </source>
</evidence>
<name>A0A8J9ZS09_BRALA</name>
<dbReference type="Proteomes" id="UP000838412">
    <property type="component" value="Chromosome 3"/>
</dbReference>
<reference evidence="3" key="1">
    <citation type="submission" date="2022-01" db="EMBL/GenBank/DDBJ databases">
        <authorList>
            <person name="Braso-Vives M."/>
        </authorList>
    </citation>
    <scope>NUCLEOTIDE SEQUENCE</scope>
</reference>
<proteinExistence type="predicted"/>
<accession>A0A8J9ZS09</accession>
<dbReference type="AlphaFoldDB" id="A0A8J9ZS09"/>
<feature type="coiled-coil region" evidence="1">
    <location>
        <begin position="35"/>
        <end position="122"/>
    </location>
</feature>
<gene>
    <name evidence="3" type="primary">Hypp2017</name>
    <name evidence="3" type="ORF">BLAG_LOCUS16034</name>
</gene>
<keyword evidence="4" id="KW-1185">Reference proteome</keyword>
<organism evidence="3 4">
    <name type="scientific">Branchiostoma lanceolatum</name>
    <name type="common">Common lancelet</name>
    <name type="synonym">Amphioxus lanceolatum</name>
    <dbReference type="NCBI Taxonomy" id="7740"/>
    <lineage>
        <taxon>Eukaryota</taxon>
        <taxon>Metazoa</taxon>
        <taxon>Chordata</taxon>
        <taxon>Cephalochordata</taxon>
        <taxon>Leptocardii</taxon>
        <taxon>Amphioxiformes</taxon>
        <taxon>Branchiostomatidae</taxon>
        <taxon>Branchiostoma</taxon>
    </lineage>
</organism>
<sequence length="248" mass="28327">MAEYESMGHQTHTTPGRPVAVGQEWRQSPRVQQITADLQSKLNAAEEDLQRERGRYIEQTREINDLRIKLAKEAESKKKLQASFAMLRSRMKEMHDKVSVEEDRHKLEKRALLQQISQLRKQTGACETLGQESTLSSPEIAPSEDFSQFFAMSPAVSRSSDEVSLESGLFTFRGDKDDDAVGEGLVADLTSRLQARDDELRAETMRAKARGREIVRLRKEVVRLTALLEQERRYSSPSLYRTRSETNV</sequence>
<feature type="region of interest" description="Disordered" evidence="2">
    <location>
        <begin position="1"/>
        <end position="28"/>
    </location>
</feature>
<protein>
    <submittedName>
        <fullName evidence="3">Hypp2017 protein</fullName>
    </submittedName>
</protein>
<evidence type="ECO:0000313" key="3">
    <source>
        <dbReference type="EMBL" id="CAH1258495.1"/>
    </source>
</evidence>
<evidence type="ECO:0000313" key="4">
    <source>
        <dbReference type="Proteomes" id="UP000838412"/>
    </source>
</evidence>
<evidence type="ECO:0000256" key="2">
    <source>
        <dbReference type="SAM" id="MobiDB-lite"/>
    </source>
</evidence>
<keyword evidence="1" id="KW-0175">Coiled coil</keyword>
<dbReference type="EMBL" id="OV696688">
    <property type="protein sequence ID" value="CAH1258495.1"/>
    <property type="molecule type" value="Genomic_DNA"/>
</dbReference>